<dbReference type="EMBL" id="HBIP01001427">
    <property type="protein sequence ID" value="CAE0485577.1"/>
    <property type="molecule type" value="Transcribed_RNA"/>
</dbReference>
<dbReference type="AlphaFoldDB" id="A0A7S3QKC0"/>
<evidence type="ECO:0000256" key="1">
    <source>
        <dbReference type="SAM" id="MobiDB-lite"/>
    </source>
</evidence>
<proteinExistence type="predicted"/>
<accession>A0A7S3QKC0</accession>
<reference evidence="2" key="1">
    <citation type="submission" date="2021-01" db="EMBL/GenBank/DDBJ databases">
        <authorList>
            <person name="Corre E."/>
            <person name="Pelletier E."/>
            <person name="Niang G."/>
            <person name="Scheremetjew M."/>
            <person name="Finn R."/>
            <person name="Kale V."/>
            <person name="Holt S."/>
            <person name="Cochrane G."/>
            <person name="Meng A."/>
            <person name="Brown T."/>
            <person name="Cohen L."/>
        </authorList>
    </citation>
    <scope>NUCLEOTIDE SEQUENCE</scope>
    <source>
        <strain evidence="2">CCMP1320</strain>
    </source>
</reference>
<protein>
    <submittedName>
        <fullName evidence="2">Uncharacterized protein</fullName>
    </submittedName>
</protein>
<name>A0A7S3QKC0_DUNTE</name>
<feature type="region of interest" description="Disordered" evidence="1">
    <location>
        <begin position="269"/>
        <end position="323"/>
    </location>
</feature>
<gene>
    <name evidence="2" type="ORF">DTER00134_LOCUS616</name>
</gene>
<feature type="region of interest" description="Disordered" evidence="1">
    <location>
        <begin position="1"/>
        <end position="23"/>
    </location>
</feature>
<feature type="compositionally biased region" description="Acidic residues" evidence="1">
    <location>
        <begin position="272"/>
        <end position="309"/>
    </location>
</feature>
<organism evidence="2">
    <name type="scientific">Dunaliella tertiolecta</name>
    <name type="common">Green alga</name>
    <dbReference type="NCBI Taxonomy" id="3047"/>
    <lineage>
        <taxon>Eukaryota</taxon>
        <taxon>Viridiplantae</taxon>
        <taxon>Chlorophyta</taxon>
        <taxon>core chlorophytes</taxon>
        <taxon>Chlorophyceae</taxon>
        <taxon>CS clade</taxon>
        <taxon>Chlamydomonadales</taxon>
        <taxon>Dunaliellaceae</taxon>
        <taxon>Dunaliella</taxon>
    </lineage>
</organism>
<evidence type="ECO:0000313" key="2">
    <source>
        <dbReference type="EMBL" id="CAE0485577.1"/>
    </source>
</evidence>
<sequence length="323" mass="35298">MVKRKSQPSSNTAAVPDPAKSYGDAAKNCAQQAAQDAMNRDPDAFDVYINNDFHAYGCAEVAENLLNQVHAKCAADDYKQAFQVLEGFTKWCEKDQTFTTMDDGERCNALIKLLLSAWVHVARTGHAHIKDFVNFRFVLGKTVKLGKQLQDGDTVSNGPAALQALLDGAEVQTSDQKSSPDYYAFNTLFSDYVKLYGKSGKIGGDAFDLTKQDLEELRQQGSDEDEDEDGEGGGMAEMMLATFNQELSAQGRPLMTLDDVHGIIMRSLMAGGDDDDEDEEGEEGEEEDSEEGEEGEGDEEEEEEAEDSKEEGAAPAASKKARK</sequence>